<comment type="caution">
    <text evidence="4">The sequence shown here is derived from an EMBL/GenBank/DDBJ whole genome shotgun (WGS) entry which is preliminary data.</text>
</comment>
<dbReference type="Proteomes" id="UP001521785">
    <property type="component" value="Unassembled WGS sequence"/>
</dbReference>
<accession>A0ABR3RG52</accession>
<proteinExistence type="predicted"/>
<dbReference type="PANTHER" id="PTHR23023">
    <property type="entry name" value="DIMETHYLANILINE MONOOXYGENASE"/>
    <property type="match status" value="1"/>
</dbReference>
<evidence type="ECO:0000256" key="3">
    <source>
        <dbReference type="ARBA" id="ARBA00023002"/>
    </source>
</evidence>
<gene>
    <name evidence="4" type="ORF">SLS60_005017</name>
</gene>
<dbReference type="Gene3D" id="3.50.50.60">
    <property type="entry name" value="FAD/NAD(P)-binding domain"/>
    <property type="match status" value="2"/>
</dbReference>
<evidence type="ECO:0000313" key="4">
    <source>
        <dbReference type="EMBL" id="KAL1603430.1"/>
    </source>
</evidence>
<dbReference type="InterPro" id="IPR036188">
    <property type="entry name" value="FAD/NAD-bd_sf"/>
</dbReference>
<protein>
    <submittedName>
        <fullName evidence="4">Uncharacterized protein</fullName>
    </submittedName>
</protein>
<evidence type="ECO:0000256" key="2">
    <source>
        <dbReference type="ARBA" id="ARBA00022827"/>
    </source>
</evidence>
<keyword evidence="5" id="KW-1185">Reference proteome</keyword>
<sequence>MKLMVLGAGKSAADVVYEGVKNGKEVHWVIRTTGTGPSFFASARGKGPFKNAFEAAHTRVIASLGPSIFNSENRWTNFLQHSQLGRFLVEQVLAKQDQAIRNEADYHGRDKTKGFDQLEYDTPFFWQNGPGGLIHHDDFWDIISSNVYIHRDQVKSLDKNLARLDGGEELACDALVCGTGWTPSLKFFDNEQLSSLGLPVPLDNEPREVSQLWEKLFHEADREICSRFPMLANPPTHPHQKTGTTTYRLYQGMAPIENSSILFLNHLNTGNKMLAAEAQAIWAVAYFDKQIKLPSKEDMEKSIATWVAFSRRRYLSNGELGNSINFESITYVDALLAEIGLSAHEKEWRKQWFEPFQPSDLGKAWAEYLQKHGHR</sequence>
<evidence type="ECO:0000313" key="5">
    <source>
        <dbReference type="Proteomes" id="UP001521785"/>
    </source>
</evidence>
<name>A0ABR3RG52_9PLEO</name>
<dbReference type="EMBL" id="JAKJXO020000006">
    <property type="protein sequence ID" value="KAL1603430.1"/>
    <property type="molecule type" value="Genomic_DNA"/>
</dbReference>
<dbReference type="InterPro" id="IPR050346">
    <property type="entry name" value="FMO-like"/>
</dbReference>
<evidence type="ECO:0000256" key="1">
    <source>
        <dbReference type="ARBA" id="ARBA00022630"/>
    </source>
</evidence>
<organism evidence="4 5">
    <name type="scientific">Paraconiothyrium brasiliense</name>
    <dbReference type="NCBI Taxonomy" id="300254"/>
    <lineage>
        <taxon>Eukaryota</taxon>
        <taxon>Fungi</taxon>
        <taxon>Dikarya</taxon>
        <taxon>Ascomycota</taxon>
        <taxon>Pezizomycotina</taxon>
        <taxon>Dothideomycetes</taxon>
        <taxon>Pleosporomycetidae</taxon>
        <taxon>Pleosporales</taxon>
        <taxon>Massarineae</taxon>
        <taxon>Didymosphaeriaceae</taxon>
        <taxon>Paraconiothyrium</taxon>
    </lineage>
</organism>
<dbReference type="SUPFAM" id="SSF51905">
    <property type="entry name" value="FAD/NAD(P)-binding domain"/>
    <property type="match status" value="1"/>
</dbReference>
<reference evidence="4 5" key="1">
    <citation type="submission" date="2024-02" db="EMBL/GenBank/DDBJ databases">
        <title>De novo assembly and annotation of 12 fungi associated with fruit tree decline syndrome in Ontario, Canada.</title>
        <authorList>
            <person name="Sulman M."/>
            <person name="Ellouze W."/>
            <person name="Ilyukhin E."/>
        </authorList>
    </citation>
    <scope>NUCLEOTIDE SEQUENCE [LARGE SCALE GENOMIC DNA]</scope>
    <source>
        <strain evidence="4 5">M42-189</strain>
    </source>
</reference>
<keyword evidence="2" id="KW-0274">FAD</keyword>
<keyword evidence="3" id="KW-0560">Oxidoreductase</keyword>
<keyword evidence="1" id="KW-0285">Flavoprotein</keyword>